<comment type="caution">
    <text evidence="6">The sequence shown here is derived from an EMBL/GenBank/DDBJ whole genome shotgun (WGS) entry which is preliminary data.</text>
</comment>
<protein>
    <submittedName>
        <fullName evidence="6">Hemagglutinin/amebocyte aggregation factor</fullName>
    </submittedName>
</protein>
<proteinExistence type="inferred from homology"/>
<dbReference type="OrthoDB" id="5975249at2759"/>
<dbReference type="EMBL" id="NEDP02005080">
    <property type="protein sequence ID" value="OWF43513.1"/>
    <property type="molecule type" value="Genomic_DNA"/>
</dbReference>
<evidence type="ECO:0000313" key="7">
    <source>
        <dbReference type="Proteomes" id="UP000242188"/>
    </source>
</evidence>
<name>A0A210Q451_MIZYE</name>
<evidence type="ECO:0000256" key="4">
    <source>
        <dbReference type="ARBA" id="ARBA00023157"/>
    </source>
</evidence>
<dbReference type="GO" id="GO:0030199">
    <property type="term" value="P:collagen fibril organization"/>
    <property type="evidence" value="ECO:0007669"/>
    <property type="project" value="TreeGrafter"/>
</dbReference>
<comment type="subcellular location">
    <subcellularLocation>
        <location evidence="1">Secreted</location>
    </subcellularLocation>
</comment>
<organism evidence="6 7">
    <name type="scientific">Mizuhopecten yessoensis</name>
    <name type="common">Japanese scallop</name>
    <name type="synonym">Patinopecten yessoensis</name>
    <dbReference type="NCBI Taxonomy" id="6573"/>
    <lineage>
        <taxon>Eukaryota</taxon>
        <taxon>Metazoa</taxon>
        <taxon>Spiralia</taxon>
        <taxon>Lophotrochozoa</taxon>
        <taxon>Mollusca</taxon>
        <taxon>Bivalvia</taxon>
        <taxon>Autobranchia</taxon>
        <taxon>Pteriomorphia</taxon>
        <taxon>Pectinida</taxon>
        <taxon>Pectinoidea</taxon>
        <taxon>Pectinidae</taxon>
        <taxon>Mizuhopecten</taxon>
    </lineage>
</organism>
<keyword evidence="4" id="KW-1015">Disulfide bond</keyword>
<dbReference type="Pfam" id="PF14704">
    <property type="entry name" value="DERM"/>
    <property type="match status" value="1"/>
</dbReference>
<keyword evidence="7" id="KW-1185">Reference proteome</keyword>
<dbReference type="STRING" id="6573.A0A210Q451"/>
<dbReference type="PANTHER" id="PTHR15040">
    <property type="entry name" value="DERMATOPONTIN-RELATED"/>
    <property type="match status" value="1"/>
</dbReference>
<evidence type="ECO:0000313" key="6">
    <source>
        <dbReference type="EMBL" id="OWF43513.1"/>
    </source>
</evidence>
<feature type="signal peptide" evidence="5">
    <location>
        <begin position="1"/>
        <end position="20"/>
    </location>
</feature>
<keyword evidence="5" id="KW-0732">Signal</keyword>
<dbReference type="Proteomes" id="UP000242188">
    <property type="component" value="Unassembled WGS sequence"/>
</dbReference>
<dbReference type="AlphaFoldDB" id="A0A210Q451"/>
<evidence type="ECO:0000256" key="5">
    <source>
        <dbReference type="SAM" id="SignalP"/>
    </source>
</evidence>
<accession>A0A210Q451</accession>
<dbReference type="PANTHER" id="PTHR15040:SF1">
    <property type="entry name" value="DERMATOPONTIN-LIKE ISOFORM X1"/>
    <property type="match status" value="1"/>
</dbReference>
<reference evidence="6 7" key="1">
    <citation type="journal article" date="2017" name="Nat. Ecol. Evol.">
        <title>Scallop genome provides insights into evolution of bilaterian karyotype and development.</title>
        <authorList>
            <person name="Wang S."/>
            <person name="Zhang J."/>
            <person name="Jiao W."/>
            <person name="Li J."/>
            <person name="Xun X."/>
            <person name="Sun Y."/>
            <person name="Guo X."/>
            <person name="Huan P."/>
            <person name="Dong B."/>
            <person name="Zhang L."/>
            <person name="Hu X."/>
            <person name="Sun X."/>
            <person name="Wang J."/>
            <person name="Zhao C."/>
            <person name="Wang Y."/>
            <person name="Wang D."/>
            <person name="Huang X."/>
            <person name="Wang R."/>
            <person name="Lv J."/>
            <person name="Li Y."/>
            <person name="Zhang Z."/>
            <person name="Liu B."/>
            <person name="Lu W."/>
            <person name="Hui Y."/>
            <person name="Liang J."/>
            <person name="Zhou Z."/>
            <person name="Hou R."/>
            <person name="Li X."/>
            <person name="Liu Y."/>
            <person name="Li H."/>
            <person name="Ning X."/>
            <person name="Lin Y."/>
            <person name="Zhao L."/>
            <person name="Xing Q."/>
            <person name="Dou J."/>
            <person name="Li Y."/>
            <person name="Mao J."/>
            <person name="Guo H."/>
            <person name="Dou H."/>
            <person name="Li T."/>
            <person name="Mu C."/>
            <person name="Jiang W."/>
            <person name="Fu Q."/>
            <person name="Fu X."/>
            <person name="Miao Y."/>
            <person name="Liu J."/>
            <person name="Yu Q."/>
            <person name="Li R."/>
            <person name="Liao H."/>
            <person name="Li X."/>
            <person name="Kong Y."/>
            <person name="Jiang Z."/>
            <person name="Chourrout D."/>
            <person name="Li R."/>
            <person name="Bao Z."/>
        </authorList>
    </citation>
    <scope>NUCLEOTIDE SEQUENCE [LARGE SCALE GENOMIC DNA]</scope>
    <source>
        <strain evidence="6 7">PY_sf001</strain>
    </source>
</reference>
<dbReference type="GO" id="GO:0031012">
    <property type="term" value="C:extracellular matrix"/>
    <property type="evidence" value="ECO:0007669"/>
    <property type="project" value="TreeGrafter"/>
</dbReference>
<comment type="similarity">
    <text evidence="2">Belongs to the dermatopontin family.</text>
</comment>
<gene>
    <name evidence="6" type="ORF">KP79_PYT23142</name>
</gene>
<evidence type="ECO:0000256" key="2">
    <source>
        <dbReference type="ARBA" id="ARBA00008712"/>
    </source>
</evidence>
<dbReference type="GO" id="GO:0005615">
    <property type="term" value="C:extracellular space"/>
    <property type="evidence" value="ECO:0007669"/>
    <property type="project" value="TreeGrafter"/>
</dbReference>
<feature type="chain" id="PRO_5012849286" evidence="5">
    <location>
        <begin position="21"/>
        <end position="180"/>
    </location>
</feature>
<keyword evidence="3" id="KW-0964">Secreted</keyword>
<evidence type="ECO:0000256" key="1">
    <source>
        <dbReference type="ARBA" id="ARBA00004613"/>
    </source>
</evidence>
<evidence type="ECO:0000256" key="3">
    <source>
        <dbReference type="ARBA" id="ARBA00022525"/>
    </source>
</evidence>
<dbReference type="InterPro" id="IPR026645">
    <property type="entry name" value="Dermatopontin"/>
</dbReference>
<sequence length="180" mass="20312">MTKLPELLVVASLLAGNISGFLVDYANVLDGPMDFSCKGNSSLTQLASHHDNRAEDRVWSFGCQPSRDEVMNCVWSGYVNDFDKPVLYECSGDEFINGFRSIHNNGPEDRRWAFQCCALRGHRRDKCHFTGYVNQYDGPLSYNVPDEQLIHGINSIHDNGSEDRIFAFEVCHFVEGGLKK</sequence>